<sequence length="297" mass="32505">MEDAIIVHSPEYANWIFDASHPTQGRRFLHGRNQIILKGQDRRLNIDEVEPEMPHTDDLLLVHDPIYIHDVTVKGLCDEWEGARHDLGDLAKLFVGGTLTALDCLIEEKTKLAIHLPGAKHHAMRDYASGFCIFGDFAIAATKVTNMGKKVAIFDCDAHHGDGTEELLRDNVNALTFSVHQYGIFPGTGLESQWENSVVNFPIVEGTGDEGLEMASDSFIEIAKAFEPDYIFIACGADGLGADPLSGLDYTVEGYSNTMKKIRAWFPDTPILFGGAGGYLPDSGTPNAWSEAALALI</sequence>
<evidence type="ECO:0000259" key="1">
    <source>
        <dbReference type="Pfam" id="PF00850"/>
    </source>
</evidence>
<dbReference type="InterPro" id="IPR000286">
    <property type="entry name" value="HDACs"/>
</dbReference>
<accession>A0A6J5NFU2</accession>
<proteinExistence type="predicted"/>
<dbReference type="PRINTS" id="PR01270">
    <property type="entry name" value="HDASUPER"/>
</dbReference>
<dbReference type="SUPFAM" id="SSF52768">
    <property type="entry name" value="Arginase/deacetylase"/>
    <property type="match status" value="1"/>
</dbReference>
<dbReference type="InterPro" id="IPR023696">
    <property type="entry name" value="Ureohydrolase_dom_sf"/>
</dbReference>
<feature type="domain" description="Histone deacetylase" evidence="1">
    <location>
        <begin position="43"/>
        <end position="290"/>
    </location>
</feature>
<dbReference type="PANTHER" id="PTHR10625:SF10">
    <property type="entry name" value="HISTONE DEACETYLASE HDAC1"/>
    <property type="match status" value="1"/>
</dbReference>
<name>A0A6J5NFU2_9CAUD</name>
<dbReference type="GO" id="GO:0040029">
    <property type="term" value="P:epigenetic regulation of gene expression"/>
    <property type="evidence" value="ECO:0007669"/>
    <property type="project" value="TreeGrafter"/>
</dbReference>
<dbReference type="GO" id="GO:0004407">
    <property type="term" value="F:histone deacetylase activity"/>
    <property type="evidence" value="ECO:0007669"/>
    <property type="project" value="TreeGrafter"/>
</dbReference>
<dbReference type="EMBL" id="LR796637">
    <property type="protein sequence ID" value="CAB4156085.1"/>
    <property type="molecule type" value="Genomic_DNA"/>
</dbReference>
<evidence type="ECO:0000313" key="2">
    <source>
        <dbReference type="EMBL" id="CAB4156085.1"/>
    </source>
</evidence>
<dbReference type="InterPro" id="IPR037138">
    <property type="entry name" value="His_deacetylse_dom_sf"/>
</dbReference>
<organism evidence="2">
    <name type="scientific">uncultured Caudovirales phage</name>
    <dbReference type="NCBI Taxonomy" id="2100421"/>
    <lineage>
        <taxon>Viruses</taxon>
        <taxon>Duplodnaviria</taxon>
        <taxon>Heunggongvirae</taxon>
        <taxon>Uroviricota</taxon>
        <taxon>Caudoviricetes</taxon>
        <taxon>Peduoviridae</taxon>
        <taxon>Maltschvirus</taxon>
        <taxon>Maltschvirus maltsch</taxon>
    </lineage>
</organism>
<protein>
    <submittedName>
        <fullName evidence="2">AcuC Deacetylases, including yeast histone deacetylase and acetoin utilization protein</fullName>
    </submittedName>
</protein>
<dbReference type="Gene3D" id="3.40.800.20">
    <property type="entry name" value="Histone deacetylase domain"/>
    <property type="match status" value="1"/>
</dbReference>
<reference evidence="2" key="1">
    <citation type="submission" date="2020-04" db="EMBL/GenBank/DDBJ databases">
        <authorList>
            <person name="Chiriac C."/>
            <person name="Salcher M."/>
            <person name="Ghai R."/>
            <person name="Kavagutti S V."/>
        </authorList>
    </citation>
    <scope>NUCLEOTIDE SEQUENCE</scope>
</reference>
<gene>
    <name evidence="2" type="ORF">UFOVP655_34</name>
</gene>
<dbReference type="InterPro" id="IPR023801">
    <property type="entry name" value="His_deacetylse_dom"/>
</dbReference>
<dbReference type="Pfam" id="PF00850">
    <property type="entry name" value="Hist_deacetyl"/>
    <property type="match status" value="1"/>
</dbReference>
<dbReference type="PANTHER" id="PTHR10625">
    <property type="entry name" value="HISTONE DEACETYLASE HDAC1-RELATED"/>
    <property type="match status" value="1"/>
</dbReference>